<dbReference type="Proteomes" id="UP000324800">
    <property type="component" value="Unassembled WGS sequence"/>
</dbReference>
<sequence>FFTEESTHDLRKELQYGDRIQSLIPLLHHSNLDIKCDVVSTIRSILSSYEEREEKRSEHHLYSKLRDEFVSKILDLCLINGETEQMKKDSAYILGTLCRMQNLDSILKKHLVKELKKCVLNETDFYKQAEFIEIMLCLAYKKANISEIVSDNFIPAVYKLAQNPDEFIQSNALNLLLIFAEFGSSDINQQVKQTVSGFGLLEIIGTYEIQMDQLALQHTVQWNNNDQLSTVYRYIQMREQLQSQKTSKLKESLTDDVLNQILSQLQKVNEQISKLIKDGKQVPSITIGIVNSVCAYLSDATKNNKVAVSRVMKTQLPKELVKLLSIFPIKSIKGVHNLCIFNIALDQEYKQQIYKLGTVQALSRGIVLPSTELNVLNTISMIHNVIIGGLQTVKSNQPAEAPHPYFDALNKTGVISQLEKCASERQYHTNISLYTAKILAMLYKGQFVPPNRLHLILAPLNKSMIAKIRHKQNLKLEFDSVKFILFNKENHNAMVEENILSTMLYAIQEAKPSDRDEMLILVSYYFEYGNSNMRENIRISIPEEYIRSLVYRQRQSILFCKIAHMQGGKLSQKAIKDFLMNESIFALLVWYVEEQKMDQLIALYKSISEDRQEKLNQENQKNKQLKNVWDKLNRMTQIVDEMQDREMGIGSMMIVRNAFHLAIQRVNQKQNEAEITQAANTVIQLAENWSDFILYNIIDFHFCEWLNSLLDECRNQAFLVQLKENAVNLAVKIAVRGVMMASTLEINKFSGPFTKSQLDSNLIAIMTENQSQTSKNKKKQQQQQSGQVNNEIKLQAAIALCCTKTTLGCSQTELKSMTTLFQSKLQSALNYLQLHSQMSNTLAQSGSKLGMNMQINNNEIETTRNVLLALGQLGWEYQMIKDMISTYKIHESVLPLLHINCKCSKKIQVTNTQIVQSLQSAVFFAVSVFLNQIKPPQFNQIWSEHTPLDHIAPIVSSYAETITNLI</sequence>
<evidence type="ECO:0000256" key="1">
    <source>
        <dbReference type="SAM" id="Coils"/>
    </source>
</evidence>
<evidence type="ECO:0000313" key="2">
    <source>
        <dbReference type="EMBL" id="KAA6372796.1"/>
    </source>
</evidence>
<dbReference type="InterPro" id="IPR016024">
    <property type="entry name" value="ARM-type_fold"/>
</dbReference>
<reference evidence="2 3" key="1">
    <citation type="submission" date="2019-03" db="EMBL/GenBank/DDBJ databases">
        <title>Single cell metagenomics reveals metabolic interactions within the superorganism composed of flagellate Streblomastix strix and complex community of Bacteroidetes bacteria on its surface.</title>
        <authorList>
            <person name="Treitli S.C."/>
            <person name="Kolisko M."/>
            <person name="Husnik F."/>
            <person name="Keeling P."/>
            <person name="Hampl V."/>
        </authorList>
    </citation>
    <scope>NUCLEOTIDE SEQUENCE [LARGE SCALE GENOMIC DNA]</scope>
    <source>
        <strain evidence="2">ST1C</strain>
    </source>
</reference>
<organism evidence="2 3">
    <name type="scientific">Streblomastix strix</name>
    <dbReference type="NCBI Taxonomy" id="222440"/>
    <lineage>
        <taxon>Eukaryota</taxon>
        <taxon>Metamonada</taxon>
        <taxon>Preaxostyla</taxon>
        <taxon>Oxymonadida</taxon>
        <taxon>Streblomastigidae</taxon>
        <taxon>Streblomastix</taxon>
    </lineage>
</organism>
<protein>
    <submittedName>
        <fullName evidence="2">Uncharacterized protein</fullName>
    </submittedName>
</protein>
<dbReference type="EMBL" id="SNRW01013282">
    <property type="protein sequence ID" value="KAA6372796.1"/>
    <property type="molecule type" value="Genomic_DNA"/>
</dbReference>
<dbReference type="InterPro" id="IPR011989">
    <property type="entry name" value="ARM-like"/>
</dbReference>
<evidence type="ECO:0000313" key="3">
    <source>
        <dbReference type="Proteomes" id="UP000324800"/>
    </source>
</evidence>
<feature type="non-terminal residue" evidence="2">
    <location>
        <position position="1"/>
    </location>
</feature>
<gene>
    <name evidence="2" type="ORF">EZS28_031677</name>
</gene>
<name>A0A5J4UQ29_9EUKA</name>
<proteinExistence type="predicted"/>
<dbReference type="SUPFAM" id="SSF48371">
    <property type="entry name" value="ARM repeat"/>
    <property type="match status" value="1"/>
</dbReference>
<accession>A0A5J4UQ29</accession>
<feature type="coiled-coil region" evidence="1">
    <location>
        <begin position="608"/>
        <end position="635"/>
    </location>
</feature>
<dbReference type="Gene3D" id="1.25.10.10">
    <property type="entry name" value="Leucine-rich Repeat Variant"/>
    <property type="match status" value="1"/>
</dbReference>
<keyword evidence="1" id="KW-0175">Coiled coil</keyword>
<dbReference type="AlphaFoldDB" id="A0A5J4UQ29"/>
<comment type="caution">
    <text evidence="2">The sequence shown here is derived from an EMBL/GenBank/DDBJ whole genome shotgun (WGS) entry which is preliminary data.</text>
</comment>